<comment type="caution">
    <text evidence="2">The sequence shown here is derived from an EMBL/GenBank/DDBJ whole genome shotgun (WGS) entry which is preliminary data.</text>
</comment>
<proteinExistence type="predicted"/>
<gene>
    <name evidence="2" type="ORF">GUJ93_ZPchr0010g7980</name>
</gene>
<feature type="compositionally biased region" description="Low complexity" evidence="1">
    <location>
        <begin position="13"/>
        <end position="31"/>
    </location>
</feature>
<dbReference type="AlphaFoldDB" id="A0A8J5VVU2"/>
<sequence>MVAAVVRLEEALNNNPAAQQQAPGHGPLPAATKQRDNPPQVLTGSHQGGGRRNHSQADDENGGQGDLSPHHQGGGRQNPSQADDEENGGQGTHRRTTRERDD</sequence>
<feature type="compositionally biased region" description="Basic residues" evidence="1">
    <location>
        <begin position="92"/>
        <end position="102"/>
    </location>
</feature>
<dbReference type="EMBL" id="JAAALK010000082">
    <property type="protein sequence ID" value="KAG8083970.1"/>
    <property type="molecule type" value="Genomic_DNA"/>
</dbReference>
<evidence type="ECO:0000313" key="3">
    <source>
        <dbReference type="Proteomes" id="UP000729402"/>
    </source>
</evidence>
<accession>A0A8J5VVU2</accession>
<dbReference type="Proteomes" id="UP000729402">
    <property type="component" value="Unassembled WGS sequence"/>
</dbReference>
<feature type="region of interest" description="Disordered" evidence="1">
    <location>
        <begin position="13"/>
        <end position="102"/>
    </location>
</feature>
<evidence type="ECO:0000313" key="2">
    <source>
        <dbReference type="EMBL" id="KAG8083970.1"/>
    </source>
</evidence>
<protein>
    <submittedName>
        <fullName evidence="2">Uncharacterized protein</fullName>
    </submittedName>
</protein>
<reference evidence="2" key="1">
    <citation type="journal article" date="2021" name="bioRxiv">
        <title>Whole Genome Assembly and Annotation of Northern Wild Rice, Zizania palustris L., Supports a Whole Genome Duplication in the Zizania Genus.</title>
        <authorList>
            <person name="Haas M."/>
            <person name="Kono T."/>
            <person name="Macchietto M."/>
            <person name="Millas R."/>
            <person name="McGilp L."/>
            <person name="Shao M."/>
            <person name="Duquette J."/>
            <person name="Hirsch C.N."/>
            <person name="Kimball J."/>
        </authorList>
    </citation>
    <scope>NUCLEOTIDE SEQUENCE</scope>
    <source>
        <tissue evidence="2">Fresh leaf tissue</tissue>
    </source>
</reference>
<name>A0A8J5VVU2_ZIZPA</name>
<evidence type="ECO:0000256" key="1">
    <source>
        <dbReference type="SAM" id="MobiDB-lite"/>
    </source>
</evidence>
<reference evidence="2" key="2">
    <citation type="submission" date="2021-02" db="EMBL/GenBank/DDBJ databases">
        <authorList>
            <person name="Kimball J.A."/>
            <person name="Haas M.W."/>
            <person name="Macchietto M."/>
            <person name="Kono T."/>
            <person name="Duquette J."/>
            <person name="Shao M."/>
        </authorList>
    </citation>
    <scope>NUCLEOTIDE SEQUENCE</scope>
    <source>
        <tissue evidence="2">Fresh leaf tissue</tissue>
    </source>
</reference>
<keyword evidence="3" id="KW-1185">Reference proteome</keyword>
<organism evidence="2 3">
    <name type="scientific">Zizania palustris</name>
    <name type="common">Northern wild rice</name>
    <dbReference type="NCBI Taxonomy" id="103762"/>
    <lineage>
        <taxon>Eukaryota</taxon>
        <taxon>Viridiplantae</taxon>
        <taxon>Streptophyta</taxon>
        <taxon>Embryophyta</taxon>
        <taxon>Tracheophyta</taxon>
        <taxon>Spermatophyta</taxon>
        <taxon>Magnoliopsida</taxon>
        <taxon>Liliopsida</taxon>
        <taxon>Poales</taxon>
        <taxon>Poaceae</taxon>
        <taxon>BOP clade</taxon>
        <taxon>Oryzoideae</taxon>
        <taxon>Oryzeae</taxon>
        <taxon>Zizaniinae</taxon>
        <taxon>Zizania</taxon>
    </lineage>
</organism>